<gene>
    <name evidence="5" type="ORF">I6G68_02185</name>
    <name evidence="4" type="ORF">ODY43_02675</name>
</gene>
<accession>A0A120I9Y9</accession>
<dbReference type="Proteomes" id="UP001069145">
    <property type="component" value="Unassembled WGS sequence"/>
</dbReference>
<evidence type="ECO:0000259" key="3">
    <source>
        <dbReference type="Pfam" id="PF01361"/>
    </source>
</evidence>
<organism evidence="5 6">
    <name type="scientific">Aerococcus urinae</name>
    <dbReference type="NCBI Taxonomy" id="1376"/>
    <lineage>
        <taxon>Bacteria</taxon>
        <taxon>Bacillati</taxon>
        <taxon>Bacillota</taxon>
        <taxon>Bacilli</taxon>
        <taxon>Lactobacillales</taxon>
        <taxon>Aerococcaceae</taxon>
        <taxon>Aerococcus</taxon>
    </lineage>
</organism>
<sequence length="55" mass="6251">MPVVNIQLIEGRSQEVKAAIAKEITESISKHAKTPKDHVHVIFNDMKKGDYYNNN</sequence>
<reference evidence="4" key="2">
    <citation type="submission" date="2022-09" db="EMBL/GenBank/DDBJ databases">
        <title>Aerococcus urinae taxonomy study.</title>
        <authorList>
            <person name="Christensen J."/>
            <person name="Senneby E."/>
        </authorList>
    </citation>
    <scope>NUCLEOTIDE SEQUENCE</scope>
    <source>
        <strain evidence="4">NLD-066-U95</strain>
    </source>
</reference>
<keyword evidence="7" id="KW-1185">Reference proteome</keyword>
<dbReference type="PANTHER" id="PTHR35530">
    <property type="entry name" value="TAUTOMERASE-RELATED"/>
    <property type="match status" value="1"/>
</dbReference>
<dbReference type="OrthoDB" id="5405937at2"/>
<dbReference type="PANTHER" id="PTHR35530:SF1">
    <property type="entry name" value="2-HYDROXYMUCONATE TAUTOMERASE"/>
    <property type="match status" value="1"/>
</dbReference>
<dbReference type="AlphaFoldDB" id="A0A120I9Y9"/>
<keyword evidence="2" id="KW-0413">Isomerase</keyword>
<evidence type="ECO:0000256" key="2">
    <source>
        <dbReference type="ARBA" id="ARBA00023235"/>
    </source>
</evidence>
<dbReference type="InterPro" id="IPR014347">
    <property type="entry name" value="Tautomerase/MIF_sf"/>
</dbReference>
<dbReference type="SUPFAM" id="SSF55331">
    <property type="entry name" value="Tautomerase/MIF"/>
    <property type="match status" value="1"/>
</dbReference>
<evidence type="ECO:0000313" key="5">
    <source>
        <dbReference type="EMBL" id="QPS01906.1"/>
    </source>
</evidence>
<proteinExistence type="inferred from homology"/>
<dbReference type="EMBL" id="JAOTML010000002">
    <property type="protein sequence ID" value="MCY3052882.1"/>
    <property type="molecule type" value="Genomic_DNA"/>
</dbReference>
<name>A0A120I9Y9_9LACT</name>
<dbReference type="GO" id="GO:0016853">
    <property type="term" value="F:isomerase activity"/>
    <property type="evidence" value="ECO:0007669"/>
    <property type="project" value="UniProtKB-KW"/>
</dbReference>
<dbReference type="EMBL" id="CP065662">
    <property type="protein sequence ID" value="QPS01906.1"/>
    <property type="molecule type" value="Genomic_DNA"/>
</dbReference>
<protein>
    <submittedName>
        <fullName evidence="5">DUF1904 family protein</fullName>
    </submittedName>
</protein>
<dbReference type="OMA" id="NIHVILQ"/>
<evidence type="ECO:0000313" key="7">
    <source>
        <dbReference type="Proteomes" id="UP001069145"/>
    </source>
</evidence>
<dbReference type="KEGG" id="aun:AWM73_07830"/>
<dbReference type="GeneID" id="89334897"/>
<reference evidence="5 6" key="1">
    <citation type="submission" date="2020-12" db="EMBL/GenBank/DDBJ databases">
        <title>FDA dAtabase for Regulatory Grade micrObial Sequences (FDA-ARGOS): Supporting development and validation of Infectious Disease Dx tests.</title>
        <authorList>
            <person name="Sproer C."/>
            <person name="Gronow S."/>
            <person name="Severitt S."/>
            <person name="Schroder I."/>
            <person name="Tallon L."/>
            <person name="Sadzewicz L."/>
            <person name="Zhao X."/>
            <person name="Boylan J."/>
            <person name="Ott S."/>
            <person name="Bowen H."/>
            <person name="Vavikolanu K."/>
            <person name="Mehta A."/>
            <person name="Aluvathingal J."/>
            <person name="Nadendla S."/>
            <person name="Lowell S."/>
            <person name="Myers T."/>
            <person name="Yan Y."/>
            <person name="Sichtig H."/>
        </authorList>
    </citation>
    <scope>NUCLEOTIDE SEQUENCE [LARGE SCALE GENOMIC DNA]</scope>
    <source>
        <strain evidence="5 6">FDAARGOS_911</strain>
    </source>
</reference>
<dbReference type="RefSeq" id="WP_013669234.1">
    <property type="nucleotide sequence ID" value="NZ_CAJHLF010000004.1"/>
</dbReference>
<dbReference type="Pfam" id="PF01361">
    <property type="entry name" value="Tautomerase"/>
    <property type="match status" value="1"/>
</dbReference>
<dbReference type="NCBIfam" id="NF002571">
    <property type="entry name" value="PRK02220.1"/>
    <property type="match status" value="1"/>
</dbReference>
<dbReference type="Proteomes" id="UP000594771">
    <property type="component" value="Chromosome"/>
</dbReference>
<evidence type="ECO:0000256" key="1">
    <source>
        <dbReference type="ARBA" id="ARBA00006723"/>
    </source>
</evidence>
<dbReference type="InterPro" id="IPR004370">
    <property type="entry name" value="4-OT-like_dom"/>
</dbReference>
<evidence type="ECO:0000313" key="4">
    <source>
        <dbReference type="EMBL" id="MCY3052882.1"/>
    </source>
</evidence>
<comment type="similarity">
    <text evidence="1">Belongs to the 4-oxalocrotonate tautomerase family.</text>
</comment>
<evidence type="ECO:0000313" key="6">
    <source>
        <dbReference type="Proteomes" id="UP000594771"/>
    </source>
</evidence>
<dbReference type="Gene3D" id="3.30.429.10">
    <property type="entry name" value="Macrophage Migration Inhibitory Factor"/>
    <property type="match status" value="1"/>
</dbReference>
<feature type="domain" description="4-oxalocrotonate tautomerase-like" evidence="3">
    <location>
        <begin position="2"/>
        <end position="52"/>
    </location>
</feature>